<dbReference type="GO" id="GO:0006635">
    <property type="term" value="P:fatty acid beta-oxidation"/>
    <property type="evidence" value="ECO:0007669"/>
    <property type="project" value="TreeGrafter"/>
</dbReference>
<protein>
    <submittedName>
        <fullName evidence="3">Enoyl-CoA hydratase</fullName>
    </submittedName>
</protein>
<dbReference type="EMBL" id="NEVK01000001">
    <property type="protein sequence ID" value="OZI27278.1"/>
    <property type="molecule type" value="Genomic_DNA"/>
</dbReference>
<name>A0A261RQD4_9BORD</name>
<proteinExistence type="inferred from homology"/>
<evidence type="ECO:0000256" key="1">
    <source>
        <dbReference type="ARBA" id="ARBA00005254"/>
    </source>
</evidence>
<dbReference type="CDD" id="cd06558">
    <property type="entry name" value="crotonase-like"/>
    <property type="match status" value="1"/>
</dbReference>
<comment type="caution">
    <text evidence="3">The sequence shown here is derived from an EMBL/GenBank/DDBJ whole genome shotgun (WGS) entry which is preliminary data.</text>
</comment>
<dbReference type="Pfam" id="PF00378">
    <property type="entry name" value="ECH_1"/>
    <property type="match status" value="1"/>
</dbReference>
<dbReference type="AlphaFoldDB" id="A0A261RQD4"/>
<gene>
    <name evidence="3" type="ORF">CAL19_00645</name>
</gene>
<dbReference type="GO" id="GO:0016829">
    <property type="term" value="F:lyase activity"/>
    <property type="evidence" value="ECO:0007669"/>
    <property type="project" value="UniProtKB-KW"/>
</dbReference>
<organism evidence="3 4">
    <name type="scientific">Bordetella genomosp. 7</name>
    <dbReference type="NCBI Taxonomy" id="1416805"/>
    <lineage>
        <taxon>Bacteria</taxon>
        <taxon>Pseudomonadati</taxon>
        <taxon>Pseudomonadota</taxon>
        <taxon>Betaproteobacteria</taxon>
        <taxon>Burkholderiales</taxon>
        <taxon>Alcaligenaceae</taxon>
        <taxon>Bordetella</taxon>
    </lineage>
</organism>
<accession>A0A261RQD4</accession>
<evidence type="ECO:0000256" key="2">
    <source>
        <dbReference type="ARBA" id="ARBA00023239"/>
    </source>
</evidence>
<keyword evidence="2" id="KW-0456">Lyase</keyword>
<dbReference type="Gene3D" id="3.90.226.10">
    <property type="entry name" value="2-enoyl-CoA Hydratase, Chain A, domain 1"/>
    <property type="match status" value="1"/>
</dbReference>
<evidence type="ECO:0000313" key="4">
    <source>
        <dbReference type="Proteomes" id="UP000216947"/>
    </source>
</evidence>
<dbReference type="RefSeq" id="WP_026639591.1">
    <property type="nucleotide sequence ID" value="NZ_NEVK01000001.1"/>
</dbReference>
<dbReference type="Gene3D" id="1.10.12.10">
    <property type="entry name" value="Lyase 2-enoyl-coa Hydratase, Chain A, domain 2"/>
    <property type="match status" value="1"/>
</dbReference>
<dbReference type="InterPro" id="IPR001753">
    <property type="entry name" value="Enoyl-CoA_hydra/iso"/>
</dbReference>
<dbReference type="PANTHER" id="PTHR11941:SF54">
    <property type="entry name" value="ENOYL-COA HYDRATASE, MITOCHONDRIAL"/>
    <property type="match status" value="1"/>
</dbReference>
<reference evidence="4" key="1">
    <citation type="submission" date="2017-05" db="EMBL/GenBank/DDBJ databases">
        <title>Complete and WGS of Bordetella genogroups.</title>
        <authorList>
            <person name="Spilker T."/>
            <person name="Lipuma J."/>
        </authorList>
    </citation>
    <scope>NUCLEOTIDE SEQUENCE [LARGE SCALE GENOMIC DNA]</scope>
    <source>
        <strain evidence="4">AU18089</strain>
    </source>
</reference>
<dbReference type="PANTHER" id="PTHR11941">
    <property type="entry name" value="ENOYL-COA HYDRATASE-RELATED"/>
    <property type="match status" value="1"/>
</dbReference>
<comment type="similarity">
    <text evidence="1">Belongs to the enoyl-CoA hydratase/isomerase family.</text>
</comment>
<evidence type="ECO:0000313" key="3">
    <source>
        <dbReference type="EMBL" id="OZI27278.1"/>
    </source>
</evidence>
<dbReference type="SUPFAM" id="SSF52096">
    <property type="entry name" value="ClpP/crotonase"/>
    <property type="match status" value="1"/>
</dbReference>
<dbReference type="InterPro" id="IPR029045">
    <property type="entry name" value="ClpP/crotonase-like_dom_sf"/>
</dbReference>
<dbReference type="Proteomes" id="UP000216947">
    <property type="component" value="Unassembled WGS sequence"/>
</dbReference>
<dbReference type="InterPro" id="IPR014748">
    <property type="entry name" value="Enoyl-CoA_hydra_C"/>
</dbReference>
<sequence length="257" mass="27984">MTIRVQQGSDGIATVLLDRPEKRNAFTLEMYRQFGAAIDALDADDSVRCIVVRGAGGAFCAGSDIGGFDEERGDAQVAREYAELTLDMTDRLKLTRHPTVACIEGACVGGGLEIAALCDVRIAARSARFGIPINRIGLTLDYRELEDLVGLIGPAHALEILLEGSVFGADEAMSKGLLTRVVDDEQVVEHAYQCAARIAKGAPLVNRWHKRFVRKLASGVPLSEAERLEPYACFDTEDYRIGKAAFLRKEKPAFLGR</sequence>
<keyword evidence="4" id="KW-1185">Reference proteome</keyword>